<protein>
    <submittedName>
        <fullName evidence="3">Peptidase M23</fullName>
    </submittedName>
</protein>
<dbReference type="PROSITE" id="PS51272">
    <property type="entry name" value="SLH"/>
    <property type="match status" value="1"/>
</dbReference>
<evidence type="ECO:0000313" key="3">
    <source>
        <dbReference type="EMBL" id="EKD66785.1"/>
    </source>
</evidence>
<sequence>MNSNFKNLSILKKIWLFNLILALFYFSTFYGVRYFKSSILEYSNIVSDPFDGTVSPISYVPNWLKSKNTNKSLNFQEDVFWVDDFIEIPKYDLNNLQNSDTRNKEALLARYTYPVLYMGSYRLNYEEYEWSHPAVDIRAPIGTPVLSIANWVVIKVKNTVSWDWKYVVIRHDNINYNWTVQSLYSSYEHLSDIFAVEWTKIKKWDVLWKVGMTWITTTPHLHFQIDKKASPFHPYWPFSFADAKTLGLDFFWAINVWLGKENAMELTIHPMEFVQNNITKISLLNSAPIEQVNNSNIVKTQIQENKQDTPKSLSVEKIPTSAQTDTGLLNNLNTWITENSAPVKAPESIIKPKLEDGQIFYDIPKNSKFFQATKYLYDNSISKWYETWNFGINNSVSRWEALIFILKLYKINLDSTTQISFSDISSDSFLAPYLKKSIDLWFITAKNKNFRPDDQITRAEFITILIKASQKELVKTTSTQNWTNFSDIKPTNWFTPYAYTFRNSFPSSSGDNKFEPNKSFSRGQIALILYSFSKK</sequence>
<comment type="caution">
    <text evidence="3">The sequence shown here is derived from an EMBL/GenBank/DDBJ whole genome shotgun (WGS) entry which is preliminary data.</text>
</comment>
<proteinExistence type="predicted"/>
<dbReference type="EMBL" id="AMFJ01021595">
    <property type="protein sequence ID" value="EKD66785.1"/>
    <property type="molecule type" value="Genomic_DNA"/>
</dbReference>
<dbReference type="GO" id="GO:0004222">
    <property type="term" value="F:metalloendopeptidase activity"/>
    <property type="evidence" value="ECO:0007669"/>
    <property type="project" value="TreeGrafter"/>
</dbReference>
<dbReference type="Pfam" id="PF01551">
    <property type="entry name" value="Peptidase_M23"/>
    <property type="match status" value="1"/>
</dbReference>
<feature type="domain" description="SLH" evidence="2">
    <location>
        <begin position="417"/>
        <end position="479"/>
    </location>
</feature>
<dbReference type="InterPro" id="IPR016047">
    <property type="entry name" value="M23ase_b-sheet_dom"/>
</dbReference>
<dbReference type="PANTHER" id="PTHR21666:SF270">
    <property type="entry name" value="MUREIN HYDROLASE ACTIVATOR ENVC"/>
    <property type="match status" value="1"/>
</dbReference>
<accession>K2AFK6</accession>
<reference evidence="3" key="1">
    <citation type="journal article" date="2012" name="Science">
        <title>Fermentation, hydrogen, and sulfur metabolism in multiple uncultivated bacterial phyla.</title>
        <authorList>
            <person name="Wrighton K.C."/>
            <person name="Thomas B.C."/>
            <person name="Sharon I."/>
            <person name="Miller C.S."/>
            <person name="Castelle C.J."/>
            <person name="VerBerkmoes N.C."/>
            <person name="Wilkins M.J."/>
            <person name="Hettich R.L."/>
            <person name="Lipton M.S."/>
            <person name="Williams K.H."/>
            <person name="Long P.E."/>
            <person name="Banfield J.F."/>
        </authorList>
    </citation>
    <scope>NUCLEOTIDE SEQUENCE [LARGE SCALE GENOMIC DNA]</scope>
</reference>
<keyword evidence="1" id="KW-0472">Membrane</keyword>
<dbReference type="InterPro" id="IPR001119">
    <property type="entry name" value="SLH_dom"/>
</dbReference>
<dbReference type="Gene3D" id="2.70.70.10">
    <property type="entry name" value="Glucose Permease (Domain IIA)"/>
    <property type="match status" value="1"/>
</dbReference>
<dbReference type="InterPro" id="IPR050570">
    <property type="entry name" value="Cell_wall_metabolism_enzyme"/>
</dbReference>
<dbReference type="InterPro" id="IPR011055">
    <property type="entry name" value="Dup_hybrid_motif"/>
</dbReference>
<dbReference type="PANTHER" id="PTHR21666">
    <property type="entry name" value="PEPTIDASE-RELATED"/>
    <property type="match status" value="1"/>
</dbReference>
<dbReference type="Pfam" id="PF00395">
    <property type="entry name" value="SLH"/>
    <property type="match status" value="1"/>
</dbReference>
<dbReference type="SUPFAM" id="SSF51261">
    <property type="entry name" value="Duplicated hybrid motif"/>
    <property type="match status" value="1"/>
</dbReference>
<keyword evidence="1" id="KW-0812">Transmembrane</keyword>
<name>K2AFK6_9BACT</name>
<feature type="transmembrane region" description="Helical" evidence="1">
    <location>
        <begin position="14"/>
        <end position="35"/>
    </location>
</feature>
<gene>
    <name evidence="3" type="ORF">ACD_49C00009G0010</name>
</gene>
<dbReference type="CDD" id="cd12797">
    <property type="entry name" value="M23_peptidase"/>
    <property type="match status" value="1"/>
</dbReference>
<evidence type="ECO:0000259" key="2">
    <source>
        <dbReference type="PROSITE" id="PS51272"/>
    </source>
</evidence>
<dbReference type="AlphaFoldDB" id="K2AFK6"/>
<evidence type="ECO:0000256" key="1">
    <source>
        <dbReference type="SAM" id="Phobius"/>
    </source>
</evidence>
<keyword evidence="1" id="KW-1133">Transmembrane helix</keyword>
<organism evidence="3">
    <name type="scientific">uncultured bacterium</name>
    <name type="common">gcode 4</name>
    <dbReference type="NCBI Taxonomy" id="1234023"/>
    <lineage>
        <taxon>Bacteria</taxon>
        <taxon>environmental samples</taxon>
    </lineage>
</organism>